<evidence type="ECO:0000313" key="2">
    <source>
        <dbReference type="Proteomes" id="UP000837857"/>
    </source>
</evidence>
<evidence type="ECO:0008006" key="3">
    <source>
        <dbReference type="Google" id="ProtNLM"/>
    </source>
</evidence>
<gene>
    <name evidence="1" type="ORF">IPOD504_LOCUS2675</name>
</gene>
<proteinExistence type="predicted"/>
<evidence type="ECO:0000313" key="1">
    <source>
        <dbReference type="EMBL" id="CAH2040606.1"/>
    </source>
</evidence>
<sequence length="106" mass="12223">MSLRNKVTLYKAVVRPIMTYASPVFAHIAPKQIHRLQVIQNRFLRRATGAPWFMRDLHVDLELPTIAQFLKSASRRYFDSAGAHPNPLIVGAVTYRPLPLNIFRRI</sequence>
<organism evidence="1 2">
    <name type="scientific">Iphiclides podalirius</name>
    <name type="common">scarce swallowtail</name>
    <dbReference type="NCBI Taxonomy" id="110791"/>
    <lineage>
        <taxon>Eukaryota</taxon>
        <taxon>Metazoa</taxon>
        <taxon>Ecdysozoa</taxon>
        <taxon>Arthropoda</taxon>
        <taxon>Hexapoda</taxon>
        <taxon>Insecta</taxon>
        <taxon>Pterygota</taxon>
        <taxon>Neoptera</taxon>
        <taxon>Endopterygota</taxon>
        <taxon>Lepidoptera</taxon>
        <taxon>Glossata</taxon>
        <taxon>Ditrysia</taxon>
        <taxon>Papilionoidea</taxon>
        <taxon>Papilionidae</taxon>
        <taxon>Papilioninae</taxon>
        <taxon>Iphiclides</taxon>
    </lineage>
</organism>
<name>A0ABN8HSQ0_9NEOP</name>
<protein>
    <recommendedName>
        <fullName evidence="3">RNA-directed DNA polymerase from mobile element jockey</fullName>
    </recommendedName>
</protein>
<dbReference type="Proteomes" id="UP000837857">
    <property type="component" value="Chromosome 12"/>
</dbReference>
<feature type="non-terminal residue" evidence="1">
    <location>
        <position position="106"/>
    </location>
</feature>
<dbReference type="EMBL" id="OW152824">
    <property type="protein sequence ID" value="CAH2040606.1"/>
    <property type="molecule type" value="Genomic_DNA"/>
</dbReference>
<reference evidence="1" key="1">
    <citation type="submission" date="2022-03" db="EMBL/GenBank/DDBJ databases">
        <authorList>
            <person name="Martin H S."/>
        </authorList>
    </citation>
    <scope>NUCLEOTIDE SEQUENCE</scope>
</reference>
<keyword evidence="2" id="KW-1185">Reference proteome</keyword>
<accession>A0ABN8HSQ0</accession>